<dbReference type="InterPro" id="IPR019775">
    <property type="entry name" value="WD40_repeat_CS"/>
</dbReference>
<organism evidence="7">
    <name type="scientific">Solanum lycopersicum</name>
    <name type="common">Tomato</name>
    <name type="synonym">Lycopersicon esculentum</name>
    <dbReference type="NCBI Taxonomy" id="4081"/>
    <lineage>
        <taxon>Eukaryota</taxon>
        <taxon>Viridiplantae</taxon>
        <taxon>Streptophyta</taxon>
        <taxon>Embryophyta</taxon>
        <taxon>Tracheophyta</taxon>
        <taxon>Spermatophyta</taxon>
        <taxon>Magnoliopsida</taxon>
        <taxon>eudicotyledons</taxon>
        <taxon>Gunneridae</taxon>
        <taxon>Pentapetalae</taxon>
        <taxon>asterids</taxon>
        <taxon>lamiids</taxon>
        <taxon>Solanales</taxon>
        <taxon>Solanaceae</taxon>
        <taxon>Solanoideae</taxon>
        <taxon>Solaneae</taxon>
        <taxon>Solanum</taxon>
        <taxon>Solanum subgen. Lycopersicon</taxon>
    </lineage>
</organism>
<dbReference type="PROSITE" id="PS50294">
    <property type="entry name" value="WD_REPEATS_REGION"/>
    <property type="match status" value="4"/>
</dbReference>
<evidence type="ECO:0000313" key="8">
    <source>
        <dbReference type="Proteomes" id="UP000004994"/>
    </source>
</evidence>
<feature type="repeat" description="WD" evidence="5">
    <location>
        <begin position="286"/>
        <end position="315"/>
    </location>
</feature>
<dbReference type="Pfam" id="PF00400">
    <property type="entry name" value="WD40"/>
    <property type="match status" value="5"/>
</dbReference>
<reference evidence="7" key="1">
    <citation type="journal article" date="2012" name="Nature">
        <title>The tomato genome sequence provides insights into fleshy fruit evolution.</title>
        <authorList>
            <consortium name="Tomato Genome Consortium"/>
        </authorList>
    </citation>
    <scope>NUCLEOTIDE SEQUENCE [LARGE SCALE GENOMIC DNA]</scope>
    <source>
        <strain evidence="7">cv. Heinz 1706</strain>
    </source>
</reference>
<keyword evidence="2 5" id="KW-0853">WD repeat</keyword>
<dbReference type="InParanoid" id="A0A3Q7JBT6"/>
<accession>A0A3Q7JBT6</accession>
<dbReference type="Gene3D" id="2.130.10.10">
    <property type="entry name" value="YVTN repeat-like/Quinoprotein amine dehydrogenase"/>
    <property type="match status" value="1"/>
</dbReference>
<dbReference type="PROSITE" id="PS00678">
    <property type="entry name" value="WD_REPEATS_1"/>
    <property type="match status" value="1"/>
</dbReference>
<evidence type="ECO:0000256" key="6">
    <source>
        <dbReference type="SAM" id="MobiDB-lite"/>
    </source>
</evidence>
<dbReference type="Proteomes" id="UP000004994">
    <property type="component" value="Chromosome 12"/>
</dbReference>
<dbReference type="STRING" id="4081.A0A3Q7JBT6"/>
<keyword evidence="3" id="KW-0677">Repeat</keyword>
<feature type="repeat" description="WD" evidence="5">
    <location>
        <begin position="168"/>
        <end position="209"/>
    </location>
</feature>
<evidence type="ECO:0000256" key="1">
    <source>
        <dbReference type="ARBA" id="ARBA00004123"/>
    </source>
</evidence>
<feature type="repeat" description="WD" evidence="5">
    <location>
        <begin position="72"/>
        <end position="113"/>
    </location>
</feature>
<dbReference type="InterPro" id="IPR001680">
    <property type="entry name" value="WD40_rpt"/>
</dbReference>
<dbReference type="OMA" id="TRNSEME"/>
<comment type="subcellular location">
    <subcellularLocation>
        <location evidence="1">Nucleus</location>
    </subcellularLocation>
</comment>
<keyword evidence="8" id="KW-1185">Reference proteome</keyword>
<evidence type="ECO:0000256" key="3">
    <source>
        <dbReference type="ARBA" id="ARBA00022737"/>
    </source>
</evidence>
<dbReference type="Gramene" id="Solyc12g088613.1.1">
    <property type="protein sequence ID" value="Solyc12g088613.1.1"/>
    <property type="gene ID" value="Solyc12g088613.1"/>
</dbReference>
<proteinExistence type="predicted"/>
<evidence type="ECO:0000313" key="7">
    <source>
        <dbReference type="EnsemblPlants" id="Solyc12g088613.1.1"/>
    </source>
</evidence>
<evidence type="ECO:0000256" key="4">
    <source>
        <dbReference type="ARBA" id="ARBA00023242"/>
    </source>
</evidence>
<name>A0A3Q7JBT6_SOLLC</name>
<evidence type="ECO:0000256" key="2">
    <source>
        <dbReference type="ARBA" id="ARBA00022574"/>
    </source>
</evidence>
<dbReference type="EnsemblPlants" id="Solyc12g088613.1.1">
    <property type="protein sequence ID" value="Solyc12g088613.1.1"/>
    <property type="gene ID" value="Solyc12g088613.1"/>
</dbReference>
<dbReference type="InterPro" id="IPR045183">
    <property type="entry name" value="Ebi-like"/>
</dbReference>
<dbReference type="InterPro" id="IPR036322">
    <property type="entry name" value="WD40_repeat_dom_sf"/>
</dbReference>
<dbReference type="SUPFAM" id="SSF50978">
    <property type="entry name" value="WD40 repeat-like"/>
    <property type="match status" value="1"/>
</dbReference>
<dbReference type="GO" id="GO:0000118">
    <property type="term" value="C:histone deacetylase complex"/>
    <property type="evidence" value="ECO:0000318"/>
    <property type="project" value="GO_Central"/>
</dbReference>
<dbReference type="GO" id="GO:0003714">
    <property type="term" value="F:transcription corepressor activity"/>
    <property type="evidence" value="ECO:0000318"/>
    <property type="project" value="GO_Central"/>
</dbReference>
<dbReference type="SMART" id="SM00320">
    <property type="entry name" value="WD40"/>
    <property type="match status" value="5"/>
</dbReference>
<dbReference type="PROSITE" id="PS50082">
    <property type="entry name" value="WD_REPEATS_2"/>
    <property type="match status" value="5"/>
</dbReference>
<dbReference type="InterPro" id="IPR015943">
    <property type="entry name" value="WD40/YVTN_repeat-like_dom_sf"/>
</dbReference>
<dbReference type="InterPro" id="IPR020472">
    <property type="entry name" value="WD40_PAC1"/>
</dbReference>
<feature type="repeat" description="WD" evidence="5">
    <location>
        <begin position="337"/>
        <end position="360"/>
    </location>
</feature>
<dbReference type="GO" id="GO:0006357">
    <property type="term" value="P:regulation of transcription by RNA polymerase II"/>
    <property type="evidence" value="ECO:0000318"/>
    <property type="project" value="GO_Central"/>
</dbReference>
<feature type="repeat" description="WD" evidence="5">
    <location>
        <begin position="127"/>
        <end position="159"/>
    </location>
</feature>
<dbReference type="PANTHER" id="PTHR22846:SF67">
    <property type="entry name" value="F-BOX-LIKE_WD REPEAT-CONTAINING PROTEIN TBL1XR1 ISOFORM X1"/>
    <property type="match status" value="1"/>
</dbReference>
<dbReference type="CDD" id="cd00200">
    <property type="entry name" value="WD40"/>
    <property type="match status" value="1"/>
</dbReference>
<evidence type="ECO:0000256" key="5">
    <source>
        <dbReference type="PROSITE-ProRule" id="PRU00221"/>
    </source>
</evidence>
<protein>
    <submittedName>
        <fullName evidence="7">Uncharacterized protein</fullName>
    </submittedName>
</protein>
<dbReference type="AlphaFoldDB" id="A0A3Q7JBT6"/>
<feature type="region of interest" description="Disordered" evidence="6">
    <location>
        <begin position="35"/>
        <end position="68"/>
    </location>
</feature>
<sequence>MQDDTDMNEDFKLLEPLDLITKDVDELRKIIKEKKEKVQKGKVNADHKREPTRNSEMEKQQKDRERSDVMVLEGHTSEVFACAWSPEGSLLASGSGDATARIWTIGDGPCNSTIPNVLVLNHLESQATEENKDVTSLDWNREGTLLATGSYDGQARIWKRSGELVSTLDKHKGPIISLKWNEKGDYLLSGSIDTTAVVWNVKSGESKQQFDFHSGVLSQLFFILYLISKQGQILFCFAYVLIVVKQPHVGPLLDVSWRNNDSFATSSADNMIYVCKVGENKPVKKFSGHQDEINAIKWDPSGSLLASCSDDTTVKEVHTVKWSPAGAGTSDRNQQLLLASASFDCTVKLWDVELGRLLQSLSGHRFCSILNPGNLSILFHLVRTVNTWQVDHWTNA</sequence>
<keyword evidence="4" id="KW-0539">Nucleus</keyword>
<dbReference type="PRINTS" id="PR00320">
    <property type="entry name" value="GPROTEINBRPT"/>
</dbReference>
<dbReference type="PANTHER" id="PTHR22846">
    <property type="entry name" value="WD40 REPEAT PROTEIN"/>
    <property type="match status" value="1"/>
</dbReference>
<reference evidence="7" key="2">
    <citation type="submission" date="2019-01" db="UniProtKB">
        <authorList>
            <consortium name="EnsemblPlants"/>
        </authorList>
    </citation>
    <scope>IDENTIFICATION</scope>
    <source>
        <strain evidence="7">cv. Heinz 1706</strain>
    </source>
</reference>